<dbReference type="EMBL" id="LKEU01000042">
    <property type="protein sequence ID" value="OFV69304.1"/>
    <property type="molecule type" value="Genomic_DNA"/>
</dbReference>
<dbReference type="OrthoDB" id="9780707at2"/>
<dbReference type="NCBIfam" id="TIGR00715">
    <property type="entry name" value="precor6x_red"/>
    <property type="match status" value="1"/>
</dbReference>
<accession>A0A1F2PE73</accession>
<dbReference type="Pfam" id="PF02571">
    <property type="entry name" value="CbiJ"/>
    <property type="match status" value="1"/>
</dbReference>
<evidence type="ECO:0000256" key="2">
    <source>
        <dbReference type="ARBA" id="ARBA00022573"/>
    </source>
</evidence>
<keyword evidence="3 4" id="KW-0560">Oxidoreductase</keyword>
<proteinExistence type="predicted"/>
<reference evidence="4 5" key="1">
    <citation type="submission" date="2015-09" db="EMBL/GenBank/DDBJ databases">
        <title>Genome sequence of Acetobacterium wieringae DSM 1911.</title>
        <authorList>
            <person name="Poehlein A."/>
            <person name="Bengelsdorf F.R."/>
            <person name="Schiel-Bengelsdorf B."/>
            <person name="Duerre P."/>
            <person name="Daniel R."/>
        </authorList>
    </citation>
    <scope>NUCLEOTIDE SEQUENCE [LARGE SCALE GENOMIC DNA]</scope>
    <source>
        <strain evidence="4 5">DSM 1911</strain>
    </source>
</reference>
<comment type="pathway">
    <text evidence="1">Cofactor biosynthesis; adenosylcobalamin biosynthesis.</text>
</comment>
<sequence>MSKVLVIAGTTDAKTVIARLLENNHDTAVTVTTRLGAGMLEEFKNLDIYQGKLNKDHITHLIRTLKPTCLVDAANPFSSEITRNAINVCKFENLPYIRYERERVKYEDDPDITVVKSYGEACDVLMNCQGNILLTLGSNRIDIFKRIPDYSKRVYLRVLPDWKVLSKCESLGFSPKNIIAIKGPYNEALNMELFKYCQAEVLVTKESGNMGGVVDKINAAKKLGMKIILVDRIEEQCSNKFSSVDALIECIDRIDSVK</sequence>
<dbReference type="AlphaFoldDB" id="A0A1F2PE73"/>
<evidence type="ECO:0000256" key="1">
    <source>
        <dbReference type="ARBA" id="ARBA00004953"/>
    </source>
</evidence>
<comment type="caution">
    <text evidence="4">The sequence shown here is derived from an EMBL/GenBank/DDBJ whole genome shotgun (WGS) entry which is preliminary data.</text>
</comment>
<name>A0A1F2PE73_9FIRM</name>
<evidence type="ECO:0000313" key="4">
    <source>
        <dbReference type="EMBL" id="OFV69304.1"/>
    </source>
</evidence>
<dbReference type="RefSeq" id="WP_070372420.1">
    <property type="nucleotide sequence ID" value="NZ_JBCFAW010000008.1"/>
</dbReference>
<dbReference type="UniPathway" id="UPA00148"/>
<dbReference type="Proteomes" id="UP000176244">
    <property type="component" value="Unassembled WGS sequence"/>
</dbReference>
<dbReference type="GO" id="GO:0009236">
    <property type="term" value="P:cobalamin biosynthetic process"/>
    <property type="evidence" value="ECO:0007669"/>
    <property type="project" value="UniProtKB-UniPathway"/>
</dbReference>
<dbReference type="STRING" id="52694.ACWI_31610"/>
<dbReference type="PROSITE" id="PS51014">
    <property type="entry name" value="COBK_CBIJ"/>
    <property type="match status" value="1"/>
</dbReference>
<dbReference type="EC" id="1.3.1.54" evidence="4"/>
<protein>
    <submittedName>
        <fullName evidence="4">Precorrin-6A reductase</fullName>
        <ecNumber evidence="4">1.3.1.54</ecNumber>
    </submittedName>
</protein>
<dbReference type="PANTHER" id="PTHR36925">
    <property type="entry name" value="COBALT-PRECORRIN-6A REDUCTASE"/>
    <property type="match status" value="1"/>
</dbReference>
<evidence type="ECO:0000313" key="5">
    <source>
        <dbReference type="Proteomes" id="UP000176244"/>
    </source>
</evidence>
<evidence type="ECO:0000256" key="3">
    <source>
        <dbReference type="ARBA" id="ARBA00023002"/>
    </source>
</evidence>
<dbReference type="PANTHER" id="PTHR36925:SF1">
    <property type="entry name" value="COBALT-PRECORRIN-6A REDUCTASE"/>
    <property type="match status" value="1"/>
</dbReference>
<keyword evidence="2" id="KW-0169">Cobalamin biosynthesis</keyword>
<gene>
    <name evidence="4" type="primary">cobK_2</name>
    <name evidence="4" type="ORF">ACWI_31610</name>
</gene>
<dbReference type="InterPro" id="IPR003723">
    <property type="entry name" value="Precorrin-6x_reduct"/>
</dbReference>
<dbReference type="GO" id="GO:0016994">
    <property type="term" value="F:precorrin-6A reductase activity"/>
    <property type="evidence" value="ECO:0007669"/>
    <property type="project" value="UniProtKB-EC"/>
</dbReference>
<organism evidence="4 5">
    <name type="scientific">Acetobacterium wieringae</name>
    <dbReference type="NCBI Taxonomy" id="52694"/>
    <lineage>
        <taxon>Bacteria</taxon>
        <taxon>Bacillati</taxon>
        <taxon>Bacillota</taxon>
        <taxon>Clostridia</taxon>
        <taxon>Eubacteriales</taxon>
        <taxon>Eubacteriaceae</taxon>
        <taxon>Acetobacterium</taxon>
    </lineage>
</organism>